<organism evidence="2 3">
    <name type="scientific">Dendrobium chrysotoxum</name>
    <name type="common">Orchid</name>
    <dbReference type="NCBI Taxonomy" id="161865"/>
    <lineage>
        <taxon>Eukaryota</taxon>
        <taxon>Viridiplantae</taxon>
        <taxon>Streptophyta</taxon>
        <taxon>Embryophyta</taxon>
        <taxon>Tracheophyta</taxon>
        <taxon>Spermatophyta</taxon>
        <taxon>Magnoliopsida</taxon>
        <taxon>Liliopsida</taxon>
        <taxon>Asparagales</taxon>
        <taxon>Orchidaceae</taxon>
        <taxon>Epidendroideae</taxon>
        <taxon>Malaxideae</taxon>
        <taxon>Dendrobiinae</taxon>
        <taxon>Dendrobium</taxon>
    </lineage>
</organism>
<evidence type="ECO:0000313" key="2">
    <source>
        <dbReference type="EMBL" id="KAH0459454.1"/>
    </source>
</evidence>
<keyword evidence="1" id="KW-0472">Membrane</keyword>
<accession>A0AAV7GV90</accession>
<dbReference type="Proteomes" id="UP000775213">
    <property type="component" value="Unassembled WGS sequence"/>
</dbReference>
<dbReference type="AlphaFoldDB" id="A0AAV7GV90"/>
<feature type="transmembrane region" description="Helical" evidence="1">
    <location>
        <begin position="78"/>
        <end position="96"/>
    </location>
</feature>
<comment type="caution">
    <text evidence="2">The sequence shown here is derived from an EMBL/GenBank/DDBJ whole genome shotgun (WGS) entry which is preliminary data.</text>
</comment>
<evidence type="ECO:0000256" key="1">
    <source>
        <dbReference type="SAM" id="Phobius"/>
    </source>
</evidence>
<protein>
    <submittedName>
        <fullName evidence="2">Uncharacterized protein</fullName>
    </submittedName>
</protein>
<dbReference type="EMBL" id="JAGFBR010000011">
    <property type="protein sequence ID" value="KAH0459454.1"/>
    <property type="molecule type" value="Genomic_DNA"/>
</dbReference>
<proteinExistence type="predicted"/>
<reference evidence="2 3" key="1">
    <citation type="journal article" date="2021" name="Hortic Res">
        <title>Chromosome-scale assembly of the Dendrobium chrysotoxum genome enhances the understanding of orchid evolution.</title>
        <authorList>
            <person name="Zhang Y."/>
            <person name="Zhang G.Q."/>
            <person name="Zhang D."/>
            <person name="Liu X.D."/>
            <person name="Xu X.Y."/>
            <person name="Sun W.H."/>
            <person name="Yu X."/>
            <person name="Zhu X."/>
            <person name="Wang Z.W."/>
            <person name="Zhao X."/>
            <person name="Zhong W.Y."/>
            <person name="Chen H."/>
            <person name="Yin W.L."/>
            <person name="Huang T."/>
            <person name="Niu S.C."/>
            <person name="Liu Z.J."/>
        </authorList>
    </citation>
    <scope>NUCLEOTIDE SEQUENCE [LARGE SCALE GENOMIC DNA]</scope>
    <source>
        <strain evidence="2">Lindl</strain>
    </source>
</reference>
<name>A0AAV7GV90_DENCH</name>
<keyword evidence="1" id="KW-0812">Transmembrane</keyword>
<evidence type="ECO:0000313" key="3">
    <source>
        <dbReference type="Proteomes" id="UP000775213"/>
    </source>
</evidence>
<gene>
    <name evidence="2" type="ORF">IEQ34_012268</name>
</gene>
<keyword evidence="1" id="KW-1133">Transmembrane helix</keyword>
<keyword evidence="3" id="KW-1185">Reference proteome</keyword>
<sequence>MTYADTRSRRDCARGNGPAFGAVHKAWGTVDVADATGFQQRYLILCWLTLSYKIWPVMGSMGLHTRACWFMQNLSVSPTGNMILKISIVLFFWMFVMSF</sequence>